<dbReference type="EMBL" id="FLQU01001406">
    <property type="protein sequence ID" value="SBS92908.1"/>
    <property type="molecule type" value="Genomic_DNA"/>
</dbReference>
<dbReference type="AlphaFoldDB" id="A0A1A8WNK5"/>
<dbReference type="Proteomes" id="UP000078560">
    <property type="component" value="Unassembled WGS sequence"/>
</dbReference>
<organism evidence="2 3">
    <name type="scientific">Plasmodium ovale curtisi</name>
    <dbReference type="NCBI Taxonomy" id="864141"/>
    <lineage>
        <taxon>Eukaryota</taxon>
        <taxon>Sar</taxon>
        <taxon>Alveolata</taxon>
        <taxon>Apicomplexa</taxon>
        <taxon>Aconoidasida</taxon>
        <taxon>Haemosporida</taxon>
        <taxon>Plasmodiidae</taxon>
        <taxon>Plasmodium</taxon>
        <taxon>Plasmodium (Plasmodium)</taxon>
    </lineage>
</organism>
<evidence type="ECO:0000313" key="3">
    <source>
        <dbReference type="Proteomes" id="UP000078560"/>
    </source>
</evidence>
<gene>
    <name evidence="2" type="ORF">POVCU2_0077330</name>
</gene>
<evidence type="ECO:0000313" key="2">
    <source>
        <dbReference type="EMBL" id="SBS92908.1"/>
    </source>
</evidence>
<protein>
    <submittedName>
        <fullName evidence="2">Uncharacterized protein</fullName>
    </submittedName>
</protein>
<name>A0A1A8WNK5_PLAOA</name>
<keyword evidence="1" id="KW-0812">Transmembrane</keyword>
<evidence type="ECO:0000256" key="1">
    <source>
        <dbReference type="SAM" id="Phobius"/>
    </source>
</evidence>
<keyword evidence="1" id="KW-0472">Membrane</keyword>
<feature type="non-terminal residue" evidence="2">
    <location>
        <position position="42"/>
    </location>
</feature>
<keyword evidence="1" id="KW-1133">Transmembrane helix</keyword>
<feature type="transmembrane region" description="Helical" evidence="1">
    <location>
        <begin position="7"/>
        <end position="27"/>
    </location>
</feature>
<sequence length="42" mass="4762">MNLEKNLAIPLLSMKIIKLFLIVSQFVTSTTTSDENKMFETA</sequence>
<proteinExistence type="predicted"/>
<reference evidence="3" key="1">
    <citation type="submission" date="2016-05" db="EMBL/GenBank/DDBJ databases">
        <authorList>
            <person name="Naeem Raeece"/>
        </authorList>
    </citation>
    <scope>NUCLEOTIDE SEQUENCE [LARGE SCALE GENOMIC DNA]</scope>
</reference>
<accession>A0A1A8WNK5</accession>